<evidence type="ECO:0000256" key="5">
    <source>
        <dbReference type="SAM" id="MobiDB-lite"/>
    </source>
</evidence>
<evidence type="ECO:0000313" key="7">
    <source>
        <dbReference type="EMBL" id="KAF2003392.1"/>
    </source>
</evidence>
<keyword evidence="4" id="KW-0507">mRNA processing</keyword>
<dbReference type="InterPro" id="IPR045166">
    <property type="entry name" value="Spp2-like"/>
</dbReference>
<comment type="subcellular location">
    <subcellularLocation>
        <location evidence="1 4">Nucleus</location>
    </subcellularLocation>
</comment>
<gene>
    <name evidence="7" type="ORF">P154DRAFT_519999</name>
</gene>
<proteinExistence type="inferred from homology"/>
<dbReference type="GO" id="GO:0000398">
    <property type="term" value="P:mRNA splicing, via spliceosome"/>
    <property type="evidence" value="ECO:0007669"/>
    <property type="project" value="UniProtKB-UniRule"/>
</dbReference>
<sequence length="486" mass="56177">MAAPGKATGGKATGFKLSFGALKSKPGLATNTPTPKSLAKRPRIALEEEELPVQEDKHVEIVGWDAEKGVAVDVNTKKEEPPMVIKSLPNRNWRKEAKRKRGQDEGPPGQRGEGSMERFGEKEVVYGLTVVKKNEEEGANGAVKRDGDTEMKDKPVEVPVDDGLTEDQRLEKRALAALINGETTDTSAVIQMAPQSEEEAFQNDFNTAPDAPSLDAYAATPIDGFGAALLRGMGWKDGQELGKYNSGAPAKPRELKRRPELLGIGAKESEFDKGKRGLKRELYNPVVMRNKNTGEMLTEEELKAKIKQGESGSNGKGLVLDDYEDARKDSGKKASRKDRDYVEEKPRDRKAIEYHTDEPRRDKKDRDRDRDRDYDSDRRSRRKDDKKEREYDSDRRDRDRDRRKDEKSSSRRERSRDRYDDDRRDRKKERRDRSRSYESSDRRRERKERERKDREREGDSEERRKRRREYEDERDGRKRRDKGERY</sequence>
<dbReference type="Proteomes" id="UP000799779">
    <property type="component" value="Unassembled WGS sequence"/>
</dbReference>
<feature type="region of interest" description="Disordered" evidence="5">
    <location>
        <begin position="21"/>
        <end position="43"/>
    </location>
</feature>
<keyword evidence="4" id="KW-0508">mRNA splicing</keyword>
<evidence type="ECO:0000259" key="6">
    <source>
        <dbReference type="PROSITE" id="PS50174"/>
    </source>
</evidence>
<dbReference type="OrthoDB" id="5577072at2759"/>
<protein>
    <recommendedName>
        <fullName evidence="4">Pre-mRNA-splicing factor</fullName>
    </recommendedName>
</protein>
<evidence type="ECO:0000256" key="3">
    <source>
        <dbReference type="ARBA" id="ARBA00023242"/>
    </source>
</evidence>
<evidence type="ECO:0000256" key="2">
    <source>
        <dbReference type="ARBA" id="ARBA00008576"/>
    </source>
</evidence>
<feature type="compositionally biased region" description="Basic and acidic residues" evidence="5">
    <location>
        <begin position="143"/>
        <end position="156"/>
    </location>
</feature>
<organism evidence="7 8">
    <name type="scientific">Amniculicola lignicola CBS 123094</name>
    <dbReference type="NCBI Taxonomy" id="1392246"/>
    <lineage>
        <taxon>Eukaryota</taxon>
        <taxon>Fungi</taxon>
        <taxon>Dikarya</taxon>
        <taxon>Ascomycota</taxon>
        <taxon>Pezizomycotina</taxon>
        <taxon>Dothideomycetes</taxon>
        <taxon>Pleosporomycetidae</taxon>
        <taxon>Pleosporales</taxon>
        <taxon>Amniculicolaceae</taxon>
        <taxon>Amniculicola</taxon>
    </lineage>
</organism>
<feature type="compositionally biased region" description="Basic and acidic residues" evidence="5">
    <location>
        <begin position="325"/>
        <end position="424"/>
    </location>
</feature>
<dbReference type="PROSITE" id="PS50174">
    <property type="entry name" value="G_PATCH"/>
    <property type="match status" value="1"/>
</dbReference>
<comment type="similarity">
    <text evidence="2 4">Belongs to the SPP2 family.</text>
</comment>
<keyword evidence="8" id="KW-1185">Reference proteome</keyword>
<dbReference type="InterPro" id="IPR026822">
    <property type="entry name" value="Spp2/MOS2_G-patch"/>
</dbReference>
<feature type="compositionally biased region" description="Basic and acidic residues" evidence="5">
    <location>
        <begin position="431"/>
        <end position="486"/>
    </location>
</feature>
<dbReference type="GO" id="GO:0003676">
    <property type="term" value="F:nucleic acid binding"/>
    <property type="evidence" value="ECO:0007669"/>
    <property type="project" value="InterPro"/>
</dbReference>
<dbReference type="Pfam" id="PF12656">
    <property type="entry name" value="G-patch_2"/>
    <property type="match status" value="1"/>
</dbReference>
<dbReference type="PANTHER" id="PTHR15818:SF2">
    <property type="entry name" value="G-PATCH DOMAIN AND KOW MOTIFS-CONTAINING PROTEIN"/>
    <property type="match status" value="1"/>
</dbReference>
<dbReference type="EMBL" id="ML977572">
    <property type="protein sequence ID" value="KAF2003392.1"/>
    <property type="molecule type" value="Genomic_DNA"/>
</dbReference>
<dbReference type="GO" id="GO:0005681">
    <property type="term" value="C:spliceosomal complex"/>
    <property type="evidence" value="ECO:0007669"/>
    <property type="project" value="UniProtKB-UniRule"/>
</dbReference>
<dbReference type="PANTHER" id="PTHR15818">
    <property type="entry name" value="G PATCH AND KOW-CONTAINING"/>
    <property type="match status" value="1"/>
</dbReference>
<reference evidence="7" key="1">
    <citation type="journal article" date="2020" name="Stud. Mycol.">
        <title>101 Dothideomycetes genomes: a test case for predicting lifestyles and emergence of pathogens.</title>
        <authorList>
            <person name="Haridas S."/>
            <person name="Albert R."/>
            <person name="Binder M."/>
            <person name="Bloem J."/>
            <person name="Labutti K."/>
            <person name="Salamov A."/>
            <person name="Andreopoulos B."/>
            <person name="Baker S."/>
            <person name="Barry K."/>
            <person name="Bills G."/>
            <person name="Bluhm B."/>
            <person name="Cannon C."/>
            <person name="Castanera R."/>
            <person name="Culley D."/>
            <person name="Daum C."/>
            <person name="Ezra D."/>
            <person name="Gonzalez J."/>
            <person name="Henrissat B."/>
            <person name="Kuo A."/>
            <person name="Liang C."/>
            <person name="Lipzen A."/>
            <person name="Lutzoni F."/>
            <person name="Magnuson J."/>
            <person name="Mondo S."/>
            <person name="Nolan M."/>
            <person name="Ohm R."/>
            <person name="Pangilinan J."/>
            <person name="Park H.-J."/>
            <person name="Ramirez L."/>
            <person name="Alfaro M."/>
            <person name="Sun H."/>
            <person name="Tritt A."/>
            <person name="Yoshinaga Y."/>
            <person name="Zwiers L.-H."/>
            <person name="Turgeon B."/>
            <person name="Goodwin S."/>
            <person name="Spatafora J."/>
            <person name="Crous P."/>
            <person name="Grigoriev I."/>
        </authorList>
    </citation>
    <scope>NUCLEOTIDE SEQUENCE</scope>
    <source>
        <strain evidence="7">CBS 123094</strain>
    </source>
</reference>
<dbReference type="AlphaFoldDB" id="A0A6A5WNV2"/>
<keyword evidence="4" id="KW-0747">Spliceosome</keyword>
<keyword evidence="3 4" id="KW-0539">Nucleus</keyword>
<accession>A0A6A5WNV2</accession>
<feature type="region of interest" description="Disordered" evidence="5">
    <location>
        <begin position="135"/>
        <end position="165"/>
    </location>
</feature>
<feature type="region of interest" description="Disordered" evidence="5">
    <location>
        <begin position="73"/>
        <end position="119"/>
    </location>
</feature>
<name>A0A6A5WNV2_9PLEO</name>
<evidence type="ECO:0000256" key="4">
    <source>
        <dbReference type="RuleBase" id="RU369096"/>
    </source>
</evidence>
<dbReference type="InterPro" id="IPR000467">
    <property type="entry name" value="G_patch_dom"/>
</dbReference>
<evidence type="ECO:0000256" key="1">
    <source>
        <dbReference type="ARBA" id="ARBA00004123"/>
    </source>
</evidence>
<comment type="function">
    <text evidence="4">Involved in spliceosome maturation and the first step of pre-mRNA splicing.</text>
</comment>
<feature type="domain" description="G-patch" evidence="6">
    <location>
        <begin position="222"/>
        <end position="269"/>
    </location>
</feature>
<feature type="region of interest" description="Disordered" evidence="5">
    <location>
        <begin position="305"/>
        <end position="486"/>
    </location>
</feature>
<evidence type="ECO:0000313" key="8">
    <source>
        <dbReference type="Proteomes" id="UP000799779"/>
    </source>
</evidence>